<dbReference type="SUPFAM" id="SSF54001">
    <property type="entry name" value="Cysteine proteinases"/>
    <property type="match status" value="1"/>
</dbReference>
<dbReference type="GO" id="GO:0071108">
    <property type="term" value="P:protein K48-linked deubiquitination"/>
    <property type="evidence" value="ECO:0007669"/>
    <property type="project" value="TreeGrafter"/>
</dbReference>
<feature type="compositionally biased region" description="Basic residues" evidence="7">
    <location>
        <begin position="901"/>
        <end position="911"/>
    </location>
</feature>
<accession>A0A0G4MYY5</accession>
<protein>
    <recommendedName>
        <fullName evidence="2">ubiquitinyl hydrolase 1</fullName>
        <ecNumber evidence="2">3.4.19.12</ecNumber>
    </recommendedName>
</protein>
<dbReference type="GO" id="GO:0004843">
    <property type="term" value="F:cysteine-type deubiquitinase activity"/>
    <property type="evidence" value="ECO:0007669"/>
    <property type="project" value="UniProtKB-EC"/>
</dbReference>
<proteinExistence type="predicted"/>
<evidence type="ECO:0000256" key="7">
    <source>
        <dbReference type="SAM" id="MobiDB-lite"/>
    </source>
</evidence>
<feature type="region of interest" description="Disordered" evidence="7">
    <location>
        <begin position="877"/>
        <end position="911"/>
    </location>
</feature>
<dbReference type="Gene3D" id="1.20.1300.20">
    <property type="entry name" value="Peptidase C65 Otubain, subdomain 2"/>
    <property type="match status" value="1"/>
</dbReference>
<dbReference type="InterPro" id="IPR003323">
    <property type="entry name" value="OTU_dom"/>
</dbReference>
<feature type="region of interest" description="Disordered" evidence="7">
    <location>
        <begin position="53"/>
        <end position="179"/>
    </location>
</feature>
<feature type="compositionally biased region" description="Low complexity" evidence="7">
    <location>
        <begin position="356"/>
        <end position="402"/>
    </location>
</feature>
<evidence type="ECO:0000256" key="3">
    <source>
        <dbReference type="ARBA" id="ARBA00022670"/>
    </source>
</evidence>
<feature type="compositionally biased region" description="Basic residues" evidence="7">
    <location>
        <begin position="286"/>
        <end position="296"/>
    </location>
</feature>
<dbReference type="STRING" id="100787.A0A0G4MYY5"/>
<keyword evidence="10" id="KW-1185">Reference proteome</keyword>
<feature type="compositionally biased region" description="Polar residues" evidence="7">
    <location>
        <begin position="17"/>
        <end position="31"/>
    </location>
</feature>
<dbReference type="GO" id="GO:0006508">
    <property type="term" value="P:proteolysis"/>
    <property type="evidence" value="ECO:0007669"/>
    <property type="project" value="UniProtKB-KW"/>
</dbReference>
<evidence type="ECO:0000259" key="8">
    <source>
        <dbReference type="PROSITE" id="PS50802"/>
    </source>
</evidence>
<evidence type="ECO:0000256" key="2">
    <source>
        <dbReference type="ARBA" id="ARBA00012759"/>
    </source>
</evidence>
<feature type="compositionally biased region" description="Gly residues" evidence="7">
    <location>
        <begin position="70"/>
        <end position="86"/>
    </location>
</feature>
<feature type="compositionally biased region" description="Gly residues" evidence="7">
    <location>
        <begin position="124"/>
        <end position="137"/>
    </location>
</feature>
<feature type="region of interest" description="Disordered" evidence="7">
    <location>
        <begin position="754"/>
        <end position="830"/>
    </location>
</feature>
<feature type="region of interest" description="Disordered" evidence="7">
    <location>
        <begin position="237"/>
        <end position="402"/>
    </location>
</feature>
<feature type="compositionally biased region" description="Low complexity" evidence="7">
    <location>
        <begin position="87"/>
        <end position="97"/>
    </location>
</feature>
<dbReference type="GO" id="GO:0043130">
    <property type="term" value="F:ubiquitin binding"/>
    <property type="evidence" value="ECO:0007669"/>
    <property type="project" value="TreeGrafter"/>
</dbReference>
<dbReference type="GO" id="GO:0005634">
    <property type="term" value="C:nucleus"/>
    <property type="evidence" value="ECO:0007669"/>
    <property type="project" value="TreeGrafter"/>
</dbReference>
<dbReference type="PROSITE" id="PS50802">
    <property type="entry name" value="OTU"/>
    <property type="match status" value="1"/>
</dbReference>
<evidence type="ECO:0000313" key="10">
    <source>
        <dbReference type="Proteomes" id="UP000044602"/>
    </source>
</evidence>
<dbReference type="InterPro" id="IPR038765">
    <property type="entry name" value="Papain-like_cys_pep_sf"/>
</dbReference>
<feature type="region of interest" description="Disordered" evidence="7">
    <location>
        <begin position="1"/>
        <end position="33"/>
    </location>
</feature>
<name>A0A0G4MYY5_VERLO</name>
<dbReference type="Gene3D" id="3.30.200.60">
    <property type="entry name" value="Peptidase C65 Otubain, subdomain 1"/>
    <property type="match status" value="1"/>
</dbReference>
<evidence type="ECO:0000256" key="5">
    <source>
        <dbReference type="ARBA" id="ARBA00022801"/>
    </source>
</evidence>
<dbReference type="EC" id="3.4.19.12" evidence="2"/>
<keyword evidence="6" id="KW-0788">Thiol protease</keyword>
<organism evidence="9 10">
    <name type="scientific">Verticillium longisporum</name>
    <name type="common">Verticillium dahliae var. longisporum</name>
    <dbReference type="NCBI Taxonomy" id="100787"/>
    <lineage>
        <taxon>Eukaryota</taxon>
        <taxon>Fungi</taxon>
        <taxon>Dikarya</taxon>
        <taxon>Ascomycota</taxon>
        <taxon>Pezizomycotina</taxon>
        <taxon>Sordariomycetes</taxon>
        <taxon>Hypocreomycetidae</taxon>
        <taxon>Glomerellales</taxon>
        <taxon>Plectosphaerellaceae</taxon>
        <taxon>Verticillium</taxon>
    </lineage>
</organism>
<sequence length="911" mass="97701">GITPSNVEAMFQPQPTPFGSSFYTPTESTATYDDGVPLDIVLSAEYAYAPSPVGALEQNGGRPPHAIPGSGSGSGSQSGPSRGPGRGLRQQQQQQRIGSEEGFDGPHSRPAARPTPRRDRVHMGGSGEFGVGGGFGLEGQVRSPVSARTGRDNRRGSASHSADMAGSRYDQHQHQHQQHTSLLPVLFSSSASHGAGAPAHSPAPAPTTAPAATALALAPTLAPASVSASASAAAAAAAATPGQSQEPHGPLHLPHRPQQQQVHPLQRLPQRLHQQHPGHSLGLSHQHPHPHSHAHQTHQQLQLHLLQQQHNHNQQHPSLAPYTSSYQRNRTQTQAHSQTHSQTDLQHKLAGNPGYNIPSPAASAASSCSNSNNPPSTLSSYNPNSNAHAVATPASSTTSASAPNSASVRALSADMAGDSSADAAFHDDLAAQQRAAESYQPDLQGPLIGDRLTSNVITAEYAKADPIYVEKTINLPQTYSHYRPVQGDGNCGWRAIGFSYFEHLVFTGDPDKLSQELARLTSLNNYIANVGGYDFELFEDMVHETLSLIKDLADVVTDSATAMALLMTRFNDAQCSNAIVYHLRLLAGSWLKGNSNDFEPFLVGSGGLLQWCNENIEVPDREIDHIGITLLANILLKPIGFVLEITYLDRTPGPQANVYRLPEEATGQDPANLGPIIYLLYRPAHYDILYHKMSSRFPNPAAGAPAPLELQVNRAMSFSQQHEVASATPSLHNFSTVDFSALAMLPGFSGPPSAMSSLASPTAVSPMHNAYDPSPQTPWLSAPFSDSAMQQTAPPAPSAALGLLRTQPRQPPPSSTTGSQAAPSKPSQPVDYQLRFSSQCFHLKNSPAEPTSMLSQNGYTEPNFTTTMFKNSHFNKAHYNNPQFHPEEWVPDDEPHDRSVNSKRKIRSRSD</sequence>
<feature type="compositionally biased region" description="Low complexity" evidence="7">
    <location>
        <begin position="331"/>
        <end position="343"/>
    </location>
</feature>
<feature type="compositionally biased region" description="Polar residues" evidence="7">
    <location>
        <begin position="754"/>
        <end position="763"/>
    </location>
</feature>
<dbReference type="PANTHER" id="PTHR12931:SF15">
    <property type="entry name" value="UBIQUITIN THIOESTERASE OTUBAIN-LIKE"/>
    <property type="match status" value="1"/>
</dbReference>
<dbReference type="Pfam" id="PF10275">
    <property type="entry name" value="Peptidase_C65"/>
    <property type="match status" value="1"/>
</dbReference>
<keyword evidence="4" id="KW-0833">Ubl conjugation pathway</keyword>
<keyword evidence="3" id="KW-0645">Protease</keyword>
<dbReference type="InterPro" id="IPR042467">
    <property type="entry name" value="Peptidase_C65_otubain_sub2"/>
</dbReference>
<feature type="compositionally biased region" description="Low complexity" evidence="7">
    <location>
        <begin position="798"/>
        <end position="808"/>
    </location>
</feature>
<feature type="compositionally biased region" description="Polar residues" evidence="7">
    <location>
        <begin position="321"/>
        <end position="330"/>
    </location>
</feature>
<dbReference type="Proteomes" id="UP000044602">
    <property type="component" value="Unassembled WGS sequence"/>
</dbReference>
<dbReference type="PANTHER" id="PTHR12931">
    <property type="entry name" value="UBIQUITIN THIOLESTERASE PROTEIN OTUB"/>
    <property type="match status" value="1"/>
</dbReference>
<feature type="compositionally biased region" description="Low complexity" evidence="7">
    <location>
        <begin position="297"/>
        <end position="316"/>
    </location>
</feature>
<gene>
    <name evidence="9" type="ORF">BN1708_001635</name>
</gene>
<dbReference type="InterPro" id="IPR019400">
    <property type="entry name" value="Peptidase_C65_otubain"/>
</dbReference>
<feature type="domain" description="OTU" evidence="8">
    <location>
        <begin position="480"/>
        <end position="692"/>
    </location>
</feature>
<feature type="compositionally biased region" description="Low complexity" evidence="7">
    <location>
        <begin position="250"/>
        <end position="285"/>
    </location>
</feature>
<dbReference type="EMBL" id="CVQH01025860">
    <property type="protein sequence ID" value="CRK39418.1"/>
    <property type="molecule type" value="Genomic_DNA"/>
</dbReference>
<dbReference type="AlphaFoldDB" id="A0A0G4MYY5"/>
<evidence type="ECO:0000313" key="9">
    <source>
        <dbReference type="EMBL" id="CRK39418.1"/>
    </source>
</evidence>
<keyword evidence="5" id="KW-0378">Hydrolase</keyword>
<comment type="catalytic activity">
    <reaction evidence="1">
        <text>Thiol-dependent hydrolysis of ester, thioester, amide, peptide and isopeptide bonds formed by the C-terminal Gly of ubiquitin (a 76-residue protein attached to proteins as an intracellular targeting signal).</text>
        <dbReference type="EC" id="3.4.19.12"/>
    </reaction>
</comment>
<dbReference type="InterPro" id="IPR042468">
    <property type="entry name" value="Peptidase_C65_otubain_sub1"/>
</dbReference>
<dbReference type="CDD" id="cd22749">
    <property type="entry name" value="Otubain_C65"/>
    <property type="match status" value="1"/>
</dbReference>
<feature type="non-terminal residue" evidence="9">
    <location>
        <position position="1"/>
    </location>
</feature>
<evidence type="ECO:0000256" key="6">
    <source>
        <dbReference type="ARBA" id="ARBA00022807"/>
    </source>
</evidence>
<evidence type="ECO:0000256" key="4">
    <source>
        <dbReference type="ARBA" id="ARBA00022786"/>
    </source>
</evidence>
<reference evidence="9 10" key="1">
    <citation type="submission" date="2015-05" db="EMBL/GenBank/DDBJ databases">
        <authorList>
            <person name="Wang D.B."/>
            <person name="Wang M."/>
        </authorList>
    </citation>
    <scope>NUCLEOTIDE SEQUENCE [LARGE SCALE GENOMIC DNA]</scope>
    <source>
        <strain evidence="9">VL1</strain>
    </source>
</reference>
<evidence type="ECO:0000256" key="1">
    <source>
        <dbReference type="ARBA" id="ARBA00000707"/>
    </source>
</evidence>
<feature type="compositionally biased region" description="Basic and acidic residues" evidence="7">
    <location>
        <begin position="885"/>
        <end position="900"/>
    </location>
</feature>